<protein>
    <submittedName>
        <fullName evidence="1">Uncharacterized protein</fullName>
    </submittedName>
</protein>
<reference evidence="1" key="1">
    <citation type="submission" date="2018-05" db="EMBL/GenBank/DDBJ databases">
        <authorList>
            <person name="Lanie J.A."/>
            <person name="Ng W.-L."/>
            <person name="Kazmierczak K.M."/>
            <person name="Andrzejewski T.M."/>
            <person name="Davidsen T.M."/>
            <person name="Wayne K.J."/>
            <person name="Tettelin H."/>
            <person name="Glass J.I."/>
            <person name="Rusch D."/>
            <person name="Podicherti R."/>
            <person name="Tsui H.-C.T."/>
            <person name="Winkler M.E."/>
        </authorList>
    </citation>
    <scope>NUCLEOTIDE SEQUENCE</scope>
</reference>
<feature type="non-terminal residue" evidence="1">
    <location>
        <position position="1"/>
    </location>
</feature>
<gene>
    <name evidence="1" type="ORF">METZ01_LOCUS160297</name>
</gene>
<dbReference type="EMBL" id="UINC01027718">
    <property type="protein sequence ID" value="SVB07443.1"/>
    <property type="molecule type" value="Genomic_DNA"/>
</dbReference>
<name>A0A382B2F4_9ZZZZ</name>
<evidence type="ECO:0000313" key="1">
    <source>
        <dbReference type="EMBL" id="SVB07443.1"/>
    </source>
</evidence>
<sequence length="72" mass="8089">KSLCPATILCTSPFSSLARRVQAKALKARLCLRCLVSCTYPPATCFGISTQRAIWDASSLNIRHEVNWYRRS</sequence>
<feature type="non-terminal residue" evidence="1">
    <location>
        <position position="72"/>
    </location>
</feature>
<accession>A0A382B2F4</accession>
<proteinExistence type="predicted"/>
<organism evidence="1">
    <name type="scientific">marine metagenome</name>
    <dbReference type="NCBI Taxonomy" id="408172"/>
    <lineage>
        <taxon>unclassified sequences</taxon>
        <taxon>metagenomes</taxon>
        <taxon>ecological metagenomes</taxon>
    </lineage>
</organism>
<dbReference type="AlphaFoldDB" id="A0A382B2F4"/>